<dbReference type="CDD" id="cd00082">
    <property type="entry name" value="HisKA"/>
    <property type="match status" value="1"/>
</dbReference>
<dbReference type="PANTHER" id="PTHR43547:SF2">
    <property type="entry name" value="HYBRID SIGNAL TRANSDUCTION HISTIDINE KINASE C"/>
    <property type="match status" value="1"/>
</dbReference>
<dbReference type="InterPro" id="IPR009057">
    <property type="entry name" value="Homeodomain-like_sf"/>
</dbReference>
<dbReference type="InterPro" id="IPR001789">
    <property type="entry name" value="Sig_transdc_resp-reg_receiver"/>
</dbReference>
<dbReference type="InterPro" id="IPR004358">
    <property type="entry name" value="Sig_transdc_His_kin-like_C"/>
</dbReference>
<dbReference type="PROSITE" id="PS50110">
    <property type="entry name" value="RESPONSE_REGULATORY"/>
    <property type="match status" value="1"/>
</dbReference>
<dbReference type="PRINTS" id="PR00344">
    <property type="entry name" value="BCTRLSENSOR"/>
</dbReference>
<evidence type="ECO:0000256" key="5">
    <source>
        <dbReference type="ARBA" id="ARBA00023163"/>
    </source>
</evidence>
<dbReference type="Pfam" id="PF00512">
    <property type="entry name" value="HisKA"/>
    <property type="match status" value="1"/>
</dbReference>
<feature type="domain" description="Response regulatory" evidence="9">
    <location>
        <begin position="1054"/>
        <end position="1169"/>
    </location>
</feature>
<dbReference type="PROSITE" id="PS50109">
    <property type="entry name" value="HIS_KIN"/>
    <property type="match status" value="1"/>
</dbReference>
<evidence type="ECO:0000256" key="1">
    <source>
        <dbReference type="ARBA" id="ARBA00000085"/>
    </source>
</evidence>
<dbReference type="Gene3D" id="1.10.10.60">
    <property type="entry name" value="Homeodomain-like"/>
    <property type="match status" value="2"/>
</dbReference>
<dbReference type="PANTHER" id="PTHR43547">
    <property type="entry name" value="TWO-COMPONENT HISTIDINE KINASE"/>
    <property type="match status" value="1"/>
</dbReference>
<feature type="domain" description="Histidine kinase" evidence="8">
    <location>
        <begin position="810"/>
        <end position="1028"/>
    </location>
</feature>
<evidence type="ECO:0000256" key="3">
    <source>
        <dbReference type="ARBA" id="ARBA00022553"/>
    </source>
</evidence>
<name>A0ABR8VCR2_9BACT</name>
<keyword evidence="3 6" id="KW-0597">Phosphoprotein</keyword>
<evidence type="ECO:0000259" key="8">
    <source>
        <dbReference type="PROSITE" id="PS50109"/>
    </source>
</evidence>
<dbReference type="Pfam" id="PF00072">
    <property type="entry name" value="Response_reg"/>
    <property type="match status" value="1"/>
</dbReference>
<accession>A0ABR8VCR2</accession>
<dbReference type="Proteomes" id="UP000616346">
    <property type="component" value="Unassembled WGS sequence"/>
</dbReference>
<dbReference type="InterPro" id="IPR013783">
    <property type="entry name" value="Ig-like_fold"/>
</dbReference>
<dbReference type="PROSITE" id="PS01124">
    <property type="entry name" value="HTH_ARAC_FAMILY_2"/>
    <property type="match status" value="1"/>
</dbReference>
<dbReference type="InterPro" id="IPR036890">
    <property type="entry name" value="HATPase_C_sf"/>
</dbReference>
<proteinExistence type="predicted"/>
<dbReference type="Pfam" id="PF07494">
    <property type="entry name" value="Reg_prop"/>
    <property type="match status" value="3"/>
</dbReference>
<dbReference type="Pfam" id="PF07495">
    <property type="entry name" value="Y_Y_Y"/>
    <property type="match status" value="1"/>
</dbReference>
<dbReference type="SMART" id="SM00448">
    <property type="entry name" value="REC"/>
    <property type="match status" value="1"/>
</dbReference>
<dbReference type="Gene3D" id="2.130.10.10">
    <property type="entry name" value="YVTN repeat-like/Quinoprotein amine dehydrogenase"/>
    <property type="match status" value="2"/>
</dbReference>
<evidence type="ECO:0000259" key="7">
    <source>
        <dbReference type="PROSITE" id="PS01124"/>
    </source>
</evidence>
<dbReference type="SMART" id="SM00387">
    <property type="entry name" value="HATPase_c"/>
    <property type="match status" value="1"/>
</dbReference>
<organism evidence="10 11">
    <name type="scientific">Phocaeicola faecium</name>
    <dbReference type="NCBI Taxonomy" id="2762213"/>
    <lineage>
        <taxon>Bacteria</taxon>
        <taxon>Pseudomonadati</taxon>
        <taxon>Bacteroidota</taxon>
        <taxon>Bacteroidia</taxon>
        <taxon>Bacteroidales</taxon>
        <taxon>Bacteroidaceae</taxon>
        <taxon>Phocaeicola</taxon>
    </lineage>
</organism>
<dbReference type="InterPro" id="IPR036097">
    <property type="entry name" value="HisK_dim/P_sf"/>
</dbReference>
<dbReference type="InterPro" id="IPR015943">
    <property type="entry name" value="WD40/YVTN_repeat-like_dom_sf"/>
</dbReference>
<dbReference type="Gene3D" id="2.60.40.10">
    <property type="entry name" value="Immunoglobulins"/>
    <property type="match status" value="1"/>
</dbReference>
<dbReference type="InterPro" id="IPR003594">
    <property type="entry name" value="HATPase_dom"/>
</dbReference>
<keyword evidence="4" id="KW-0805">Transcription regulation</keyword>
<dbReference type="Gene3D" id="1.10.287.130">
    <property type="match status" value="1"/>
</dbReference>
<dbReference type="InterPro" id="IPR018060">
    <property type="entry name" value="HTH_AraC"/>
</dbReference>
<evidence type="ECO:0000259" key="9">
    <source>
        <dbReference type="PROSITE" id="PS50110"/>
    </source>
</evidence>
<evidence type="ECO:0000256" key="6">
    <source>
        <dbReference type="PROSITE-ProRule" id="PRU00169"/>
    </source>
</evidence>
<feature type="modified residue" description="4-aspartylphosphate" evidence="6">
    <location>
        <position position="1102"/>
    </location>
</feature>
<evidence type="ECO:0000256" key="2">
    <source>
        <dbReference type="ARBA" id="ARBA00012438"/>
    </source>
</evidence>
<dbReference type="Pfam" id="PF02518">
    <property type="entry name" value="HATPase_c"/>
    <property type="match status" value="1"/>
</dbReference>
<keyword evidence="11" id="KW-1185">Reference proteome</keyword>
<dbReference type="EMBL" id="JACSPQ010000006">
    <property type="protein sequence ID" value="MBD8002196.1"/>
    <property type="molecule type" value="Genomic_DNA"/>
</dbReference>
<dbReference type="Gene3D" id="3.30.565.10">
    <property type="entry name" value="Histidine kinase-like ATPase, C-terminal domain"/>
    <property type="match status" value="1"/>
</dbReference>
<sequence length="1302" mass="148878">MKKYLFFILYILWVTVSGRAQQMSYMQLDRLPMQTDASTIGCILQDKSGLIWMGSNAGLFSYDGYNLQPHFEYGKSNNVRIYCGVTAGDSIFLGTDNGLLVYNYRTDRYLTPDVDFPGDVRSLVFHENNLWIGTLNGLYRYNSETRELKAFTPHNSQLPHAAVYSLLHTSEGELYIGTYDGFCRLDETGNNFYLIGIPAARREKNFFANTMLEDKERKCLWIGTEGELICYKLRYGQTESISLFQDNSVKSLVFDADKNLLIGTDNGLYIYNPATGRHTHLFHDSRNNRSLSNNIVWSIFSDRDSNIWLGTDNGVSLARNTHPYLFIPIWQLTNSGEGNLFYSVYRDRKGNHWLGGTDGLLFVEQGSIDHNPKTRWYKMSKKDYPLSHNRIRHIYEDRTGYLWIATDGGIERYDEASKQFIPYTIVDRTRSYNANWAYYMFEDHDGNMWISTCLGGLFVIRKDKLLHSASGYCIADKNYTTQDGLKSMFINQVVADHNGNVWIMLYNNGIQKLDTKTGKFTTFRLPRTNEEVSTDFLMDDSEGYLWAGCHNKVLRIDPATDTVTEIYLNQENCNILSMTEVEDNIWISTTKGLWSIGKNSFKVSRIPIGDQRFTCVYYDQTDRRVFLGGYDGIGLCTPAVINATEKFPPIHLTALSANNHKVNTALSIRYATSVELSHNENNLAFEFSDYSYANIRKNTFVYKLEGLDKNWHQVDERSNRILYTNLPYGTYNLMIRHTEDTEEAASMLSVTILPPWYQTLWAKIAYFLIAGGLVGWIINFFTVKNRLKLEQLEKRQILEQTQQKLDFLSNISHDLKTPVSMIVTPISKLLVDVKDHRQKSMLEVVYRNAVNLNDLIHKLLEFNRINRKEDSLLIVSRIELVSFIKNIYTTYKEADVEEKYQWNISCNTDSLYMDMDVIKLKSILGNLLSNATKYTSQGGSIGITLEYDKDLQTVDIRISDTGIGITANELPYIFQRFYQSPRTKKQYEGTGIGLYLVKTYTELHHGKINVTSDVHAGTTFTLTFPVDKTLNQPIAATEESDAQQTTDDNASKPLVLIVDDNPEMRDVIQTILADGYRCIFASNGKEGLDVVARQQPDLIISDLIMPVMDGIEMSRILKKNLTTAVIPIIMLTAKDDKQTERKSLQSQIDAFISKPFDAEILYFKVSQLLHNKVAYETKARMENIAAPKPVEEVASQDEKFLITITQLIEDHISDSDLNVNALCNLSGIGSKQIYRKVKQLTGMSPIEYIKSIRMKKAAMLLQQKKFTVSEVMYMVGYSNASYFSKCFQGVFGKTPKQYASEA</sequence>
<dbReference type="EC" id="2.7.13.3" evidence="2"/>
<dbReference type="Pfam" id="PF12833">
    <property type="entry name" value="HTH_18"/>
    <property type="match status" value="1"/>
</dbReference>
<dbReference type="InterPro" id="IPR011123">
    <property type="entry name" value="Y_Y_Y"/>
</dbReference>
<dbReference type="SUPFAM" id="SSF82171">
    <property type="entry name" value="DPP6 N-terminal domain-like"/>
    <property type="match status" value="1"/>
</dbReference>
<dbReference type="InterPro" id="IPR005467">
    <property type="entry name" value="His_kinase_dom"/>
</dbReference>
<dbReference type="InterPro" id="IPR011110">
    <property type="entry name" value="Reg_prop"/>
</dbReference>
<dbReference type="InterPro" id="IPR003661">
    <property type="entry name" value="HisK_dim/P_dom"/>
</dbReference>
<gene>
    <name evidence="10" type="ORF">H9626_08205</name>
</gene>
<evidence type="ECO:0000256" key="4">
    <source>
        <dbReference type="ARBA" id="ARBA00023015"/>
    </source>
</evidence>
<dbReference type="InterPro" id="IPR011006">
    <property type="entry name" value="CheY-like_superfamily"/>
</dbReference>
<dbReference type="SUPFAM" id="SSF46689">
    <property type="entry name" value="Homeodomain-like"/>
    <property type="match status" value="1"/>
</dbReference>
<dbReference type="SUPFAM" id="SSF47384">
    <property type="entry name" value="Homodimeric domain of signal transducing histidine kinase"/>
    <property type="match status" value="1"/>
</dbReference>
<feature type="domain" description="HTH araC/xylS-type" evidence="7">
    <location>
        <begin position="1202"/>
        <end position="1301"/>
    </location>
</feature>
<dbReference type="Gene3D" id="3.40.50.2300">
    <property type="match status" value="1"/>
</dbReference>
<keyword evidence="5" id="KW-0804">Transcription</keyword>
<reference evidence="10 11" key="1">
    <citation type="submission" date="2020-08" db="EMBL/GenBank/DDBJ databases">
        <title>A Genomic Blueprint of the Chicken Gut Microbiome.</title>
        <authorList>
            <person name="Gilroy R."/>
            <person name="Ravi A."/>
            <person name="Getino M."/>
            <person name="Pursley I."/>
            <person name="Horton D.L."/>
            <person name="Alikhan N.-F."/>
            <person name="Baker D."/>
            <person name="Gharbi K."/>
            <person name="Hall N."/>
            <person name="Watson M."/>
            <person name="Adriaenssens E.M."/>
            <person name="Foster-Nyarko E."/>
            <person name="Jarju S."/>
            <person name="Secka A."/>
            <person name="Antonio M."/>
            <person name="Oren A."/>
            <person name="Chaudhuri R."/>
            <person name="La Ragione R.M."/>
            <person name="Hildebrand F."/>
            <person name="Pallen M.J."/>
        </authorList>
    </citation>
    <scope>NUCLEOTIDE SEQUENCE [LARGE SCALE GENOMIC DNA]</scope>
    <source>
        <strain evidence="10 11">Sa1YUN3</strain>
    </source>
</reference>
<dbReference type="SMART" id="SM00342">
    <property type="entry name" value="HTH_ARAC"/>
    <property type="match status" value="1"/>
</dbReference>
<dbReference type="SUPFAM" id="SSF63829">
    <property type="entry name" value="Calcium-dependent phosphotriesterase"/>
    <property type="match status" value="2"/>
</dbReference>
<comment type="catalytic activity">
    <reaction evidence="1">
        <text>ATP + protein L-histidine = ADP + protein N-phospho-L-histidine.</text>
        <dbReference type="EC" id="2.7.13.3"/>
    </reaction>
</comment>
<dbReference type="SUPFAM" id="SSF52172">
    <property type="entry name" value="CheY-like"/>
    <property type="match status" value="1"/>
</dbReference>
<comment type="caution">
    <text evidence="10">The sequence shown here is derived from an EMBL/GenBank/DDBJ whole genome shotgun (WGS) entry which is preliminary data.</text>
</comment>
<dbReference type="SUPFAM" id="SSF55874">
    <property type="entry name" value="ATPase domain of HSP90 chaperone/DNA topoisomerase II/histidine kinase"/>
    <property type="match status" value="1"/>
</dbReference>
<dbReference type="SMART" id="SM00388">
    <property type="entry name" value="HisKA"/>
    <property type="match status" value="1"/>
</dbReference>
<protein>
    <recommendedName>
        <fullName evidence="2">histidine kinase</fullName>
        <ecNumber evidence="2">2.7.13.3</ecNumber>
    </recommendedName>
</protein>
<evidence type="ECO:0000313" key="10">
    <source>
        <dbReference type="EMBL" id="MBD8002196.1"/>
    </source>
</evidence>
<evidence type="ECO:0000313" key="11">
    <source>
        <dbReference type="Proteomes" id="UP000616346"/>
    </source>
</evidence>